<keyword evidence="3" id="KW-1185">Reference proteome</keyword>
<feature type="transmembrane region" description="Helical" evidence="1">
    <location>
        <begin position="15"/>
        <end position="35"/>
    </location>
</feature>
<feature type="non-terminal residue" evidence="2">
    <location>
        <position position="50"/>
    </location>
</feature>
<dbReference type="PROSITE" id="PS51257">
    <property type="entry name" value="PROKAR_LIPOPROTEIN"/>
    <property type="match status" value="1"/>
</dbReference>
<dbReference type="EMBL" id="CAUYUJ010017319">
    <property type="protein sequence ID" value="CAK0873778.1"/>
    <property type="molecule type" value="Genomic_DNA"/>
</dbReference>
<accession>A0ABN9VKG8</accession>
<keyword evidence="1" id="KW-1133">Transmembrane helix</keyword>
<organism evidence="2 3">
    <name type="scientific">Prorocentrum cordatum</name>
    <dbReference type="NCBI Taxonomy" id="2364126"/>
    <lineage>
        <taxon>Eukaryota</taxon>
        <taxon>Sar</taxon>
        <taxon>Alveolata</taxon>
        <taxon>Dinophyceae</taxon>
        <taxon>Prorocentrales</taxon>
        <taxon>Prorocentraceae</taxon>
        <taxon>Prorocentrum</taxon>
    </lineage>
</organism>
<reference evidence="2" key="1">
    <citation type="submission" date="2023-10" db="EMBL/GenBank/DDBJ databases">
        <authorList>
            <person name="Chen Y."/>
            <person name="Shah S."/>
            <person name="Dougan E. K."/>
            <person name="Thang M."/>
            <person name="Chan C."/>
        </authorList>
    </citation>
    <scope>NUCLEOTIDE SEQUENCE [LARGE SCALE GENOMIC DNA]</scope>
</reference>
<evidence type="ECO:0000256" key="1">
    <source>
        <dbReference type="SAM" id="Phobius"/>
    </source>
</evidence>
<gene>
    <name evidence="2" type="ORF">PCOR1329_LOCUS58880</name>
</gene>
<name>A0ABN9VKG8_9DINO</name>
<proteinExistence type="predicted"/>
<keyword evidence="1" id="KW-0472">Membrane</keyword>
<comment type="caution">
    <text evidence="2">The sequence shown here is derived from an EMBL/GenBank/DDBJ whole genome shotgun (WGS) entry which is preliminary data.</text>
</comment>
<evidence type="ECO:0000313" key="2">
    <source>
        <dbReference type="EMBL" id="CAK0873778.1"/>
    </source>
</evidence>
<sequence length="50" mass="5565">MTEAKQYRNNERRKLCCEFIGTFLLVFTVGCNVLGRNTVWGGVSIGAVLV</sequence>
<evidence type="ECO:0000313" key="3">
    <source>
        <dbReference type="Proteomes" id="UP001189429"/>
    </source>
</evidence>
<protein>
    <submittedName>
        <fullName evidence="2">Uncharacterized protein</fullName>
    </submittedName>
</protein>
<dbReference type="Proteomes" id="UP001189429">
    <property type="component" value="Unassembled WGS sequence"/>
</dbReference>
<keyword evidence="1" id="KW-0812">Transmembrane</keyword>